<evidence type="ECO:0000256" key="1">
    <source>
        <dbReference type="ARBA" id="ARBA00004155"/>
    </source>
</evidence>
<feature type="region of interest" description="Disordered" evidence="12">
    <location>
        <begin position="1"/>
        <end position="24"/>
    </location>
</feature>
<keyword evidence="8" id="KW-0458">Lysosome</keyword>
<name>A0AAW1MZ09_POPJA</name>
<dbReference type="AlphaFoldDB" id="A0AAW1MZ09"/>
<keyword evidence="5 13" id="KW-0812">Transmembrane</keyword>
<evidence type="ECO:0000313" key="14">
    <source>
        <dbReference type="EMBL" id="KAK9751353.1"/>
    </source>
</evidence>
<keyword evidence="15" id="KW-1185">Reference proteome</keyword>
<feature type="transmembrane region" description="Helical" evidence="13">
    <location>
        <begin position="79"/>
        <end position="97"/>
    </location>
</feature>
<evidence type="ECO:0000256" key="8">
    <source>
        <dbReference type="ARBA" id="ARBA00023228"/>
    </source>
</evidence>
<protein>
    <recommendedName>
        <fullName evidence="9">Membrane protein BRI3</fullName>
    </recommendedName>
    <alternativeName>
        <fullName evidence="10">Brain protein I3</fullName>
    </alternativeName>
</protein>
<dbReference type="Pfam" id="PF10164">
    <property type="entry name" value="BRI3"/>
    <property type="match status" value="1"/>
</dbReference>
<comment type="similarity">
    <text evidence="3">Belongs to the BRI3 family.</text>
</comment>
<evidence type="ECO:0000256" key="13">
    <source>
        <dbReference type="SAM" id="Phobius"/>
    </source>
</evidence>
<comment type="subunit">
    <text evidence="11">Interacts with BRI3BP. Interacts with MGAT1 and IFITM3.</text>
</comment>
<dbReference type="PANTHER" id="PTHR13551">
    <property type="entry name" value="BRAIN PROTEIN I3"/>
    <property type="match status" value="1"/>
</dbReference>
<evidence type="ECO:0000256" key="9">
    <source>
        <dbReference type="ARBA" id="ARBA00035284"/>
    </source>
</evidence>
<dbReference type="GO" id="GO:0005765">
    <property type="term" value="C:lysosomal membrane"/>
    <property type="evidence" value="ECO:0007669"/>
    <property type="project" value="UniProtKB-SubCell"/>
</dbReference>
<reference evidence="14 15" key="1">
    <citation type="journal article" date="2024" name="BMC Genomics">
        <title>De novo assembly and annotation of Popillia japonica's genome with initial clues to its potential as an invasive pest.</title>
        <authorList>
            <person name="Cucini C."/>
            <person name="Boschi S."/>
            <person name="Funari R."/>
            <person name="Cardaioli E."/>
            <person name="Iannotti N."/>
            <person name="Marturano G."/>
            <person name="Paoli F."/>
            <person name="Bruttini M."/>
            <person name="Carapelli A."/>
            <person name="Frati F."/>
            <person name="Nardi F."/>
        </authorList>
    </citation>
    <scope>NUCLEOTIDE SEQUENCE [LARGE SCALE GENOMIC DNA]</scope>
    <source>
        <strain evidence="14">DMR45628</strain>
    </source>
</reference>
<proteinExistence type="inferred from homology"/>
<evidence type="ECO:0000256" key="5">
    <source>
        <dbReference type="ARBA" id="ARBA00022692"/>
    </source>
</evidence>
<evidence type="ECO:0000256" key="2">
    <source>
        <dbReference type="ARBA" id="ARBA00004556"/>
    </source>
</evidence>
<dbReference type="Proteomes" id="UP001458880">
    <property type="component" value="Unassembled WGS sequence"/>
</dbReference>
<keyword evidence="7 13" id="KW-0472">Membrane</keyword>
<gene>
    <name evidence="14" type="ORF">QE152_g5091</name>
</gene>
<accession>A0AAW1MZ09</accession>
<evidence type="ECO:0000256" key="3">
    <source>
        <dbReference type="ARBA" id="ARBA00008090"/>
    </source>
</evidence>
<sequence>MQNKQDPPPPYPGMPQPAPIPPGIHQPYYTFQPTAPLNNTYVPTYGTSTTTVIVPPEVIVIGACPACRVGILEDDYTCLGIMCAILFFPLGILCCLADKTRRCSNCGASFD</sequence>
<evidence type="ECO:0000256" key="12">
    <source>
        <dbReference type="SAM" id="MobiDB-lite"/>
    </source>
</evidence>
<evidence type="ECO:0000256" key="10">
    <source>
        <dbReference type="ARBA" id="ARBA00035449"/>
    </source>
</evidence>
<dbReference type="InterPro" id="IPR019317">
    <property type="entry name" value="BRI3"/>
</dbReference>
<dbReference type="EMBL" id="JASPKY010000029">
    <property type="protein sequence ID" value="KAK9751353.1"/>
    <property type="molecule type" value="Genomic_DNA"/>
</dbReference>
<dbReference type="GO" id="GO:0048471">
    <property type="term" value="C:perinuclear region of cytoplasm"/>
    <property type="evidence" value="ECO:0007669"/>
    <property type="project" value="UniProtKB-SubCell"/>
</dbReference>
<evidence type="ECO:0000256" key="11">
    <source>
        <dbReference type="ARBA" id="ARBA00046593"/>
    </source>
</evidence>
<comment type="subcellular location">
    <subcellularLocation>
        <location evidence="2">Cytoplasm</location>
        <location evidence="2">Perinuclear region</location>
    </subcellularLocation>
    <subcellularLocation>
        <location evidence="1">Lysosome membrane</location>
        <topology evidence="1">Multi-pass membrane protein</topology>
    </subcellularLocation>
</comment>
<comment type="caution">
    <text evidence="14">The sequence shown here is derived from an EMBL/GenBank/DDBJ whole genome shotgun (WGS) entry which is preliminary data.</text>
</comment>
<keyword evidence="6 13" id="KW-1133">Transmembrane helix</keyword>
<dbReference type="PANTHER" id="PTHR13551:SF1">
    <property type="entry name" value="MEMBRANE PROTEIN BRI3"/>
    <property type="match status" value="1"/>
</dbReference>
<evidence type="ECO:0000256" key="7">
    <source>
        <dbReference type="ARBA" id="ARBA00023136"/>
    </source>
</evidence>
<evidence type="ECO:0000313" key="15">
    <source>
        <dbReference type="Proteomes" id="UP001458880"/>
    </source>
</evidence>
<evidence type="ECO:0000256" key="4">
    <source>
        <dbReference type="ARBA" id="ARBA00022490"/>
    </source>
</evidence>
<keyword evidence="4" id="KW-0963">Cytoplasm</keyword>
<evidence type="ECO:0000256" key="6">
    <source>
        <dbReference type="ARBA" id="ARBA00022989"/>
    </source>
</evidence>
<organism evidence="14 15">
    <name type="scientific">Popillia japonica</name>
    <name type="common">Japanese beetle</name>
    <dbReference type="NCBI Taxonomy" id="7064"/>
    <lineage>
        <taxon>Eukaryota</taxon>
        <taxon>Metazoa</taxon>
        <taxon>Ecdysozoa</taxon>
        <taxon>Arthropoda</taxon>
        <taxon>Hexapoda</taxon>
        <taxon>Insecta</taxon>
        <taxon>Pterygota</taxon>
        <taxon>Neoptera</taxon>
        <taxon>Endopterygota</taxon>
        <taxon>Coleoptera</taxon>
        <taxon>Polyphaga</taxon>
        <taxon>Scarabaeiformia</taxon>
        <taxon>Scarabaeidae</taxon>
        <taxon>Rutelinae</taxon>
        <taxon>Popillia</taxon>
    </lineage>
</organism>